<sequence>MSIKISEIAKMANVSISTVSRVLCKSPLVNEKTRKKVEKILKETGYIHNILAHNLAAKKSHIIGVLAADLLDPYFPQIITKIENVLSENNYLAYIANSNRSFEREKK</sequence>
<dbReference type="SMART" id="SM00354">
    <property type="entry name" value="HTH_LACI"/>
    <property type="match status" value="1"/>
</dbReference>
<gene>
    <name evidence="5" type="ORF">S01H4_26834</name>
</gene>
<dbReference type="PROSITE" id="PS00356">
    <property type="entry name" value="HTH_LACI_1"/>
    <property type="match status" value="1"/>
</dbReference>
<evidence type="ECO:0000256" key="2">
    <source>
        <dbReference type="ARBA" id="ARBA00023125"/>
    </source>
</evidence>
<reference evidence="5" key="1">
    <citation type="journal article" date="2014" name="Front. Microbiol.">
        <title>High frequency of phylogenetically diverse reductive dehalogenase-homologous genes in deep subseafloor sedimentary metagenomes.</title>
        <authorList>
            <person name="Kawai M."/>
            <person name="Futagami T."/>
            <person name="Toyoda A."/>
            <person name="Takaki Y."/>
            <person name="Nishi S."/>
            <person name="Hori S."/>
            <person name="Arai W."/>
            <person name="Tsubouchi T."/>
            <person name="Morono Y."/>
            <person name="Uchiyama I."/>
            <person name="Ito T."/>
            <person name="Fujiyama A."/>
            <person name="Inagaki F."/>
            <person name="Takami H."/>
        </authorList>
    </citation>
    <scope>NUCLEOTIDE SEQUENCE</scope>
    <source>
        <strain evidence="5">Expedition CK06-06</strain>
    </source>
</reference>
<dbReference type="GO" id="GO:0000976">
    <property type="term" value="F:transcription cis-regulatory region binding"/>
    <property type="evidence" value="ECO:0007669"/>
    <property type="project" value="TreeGrafter"/>
</dbReference>
<dbReference type="Gene3D" id="1.10.260.40">
    <property type="entry name" value="lambda repressor-like DNA-binding domains"/>
    <property type="match status" value="1"/>
</dbReference>
<dbReference type="SUPFAM" id="SSF53822">
    <property type="entry name" value="Periplasmic binding protein-like I"/>
    <property type="match status" value="1"/>
</dbReference>
<proteinExistence type="predicted"/>
<dbReference type="InterPro" id="IPR028082">
    <property type="entry name" value="Peripla_BP_I"/>
</dbReference>
<keyword evidence="3" id="KW-0804">Transcription</keyword>
<dbReference type="AlphaFoldDB" id="X1AYQ2"/>
<evidence type="ECO:0000256" key="1">
    <source>
        <dbReference type="ARBA" id="ARBA00023015"/>
    </source>
</evidence>
<accession>X1AYQ2</accession>
<protein>
    <recommendedName>
        <fullName evidence="4">HTH lacI-type domain-containing protein</fullName>
    </recommendedName>
</protein>
<comment type="caution">
    <text evidence="5">The sequence shown here is derived from an EMBL/GenBank/DDBJ whole genome shotgun (WGS) entry which is preliminary data.</text>
</comment>
<dbReference type="GO" id="GO:0003700">
    <property type="term" value="F:DNA-binding transcription factor activity"/>
    <property type="evidence" value="ECO:0007669"/>
    <property type="project" value="TreeGrafter"/>
</dbReference>
<organism evidence="5">
    <name type="scientific">marine sediment metagenome</name>
    <dbReference type="NCBI Taxonomy" id="412755"/>
    <lineage>
        <taxon>unclassified sequences</taxon>
        <taxon>metagenomes</taxon>
        <taxon>ecological metagenomes</taxon>
    </lineage>
</organism>
<dbReference type="Pfam" id="PF00356">
    <property type="entry name" value="LacI"/>
    <property type="match status" value="1"/>
</dbReference>
<feature type="domain" description="HTH lacI-type" evidence="4">
    <location>
        <begin position="3"/>
        <end position="57"/>
    </location>
</feature>
<dbReference type="PANTHER" id="PTHR30146:SF154">
    <property type="entry name" value="TRANSCRIPTION REGULATOR, MEMBER OF GALR FAMILY"/>
    <property type="match status" value="1"/>
</dbReference>
<dbReference type="PROSITE" id="PS50932">
    <property type="entry name" value="HTH_LACI_2"/>
    <property type="match status" value="1"/>
</dbReference>
<dbReference type="CDD" id="cd01392">
    <property type="entry name" value="HTH_LacI"/>
    <property type="match status" value="1"/>
</dbReference>
<keyword evidence="2" id="KW-0238">DNA-binding</keyword>
<keyword evidence="1" id="KW-0805">Transcription regulation</keyword>
<evidence type="ECO:0000256" key="3">
    <source>
        <dbReference type="ARBA" id="ARBA00023163"/>
    </source>
</evidence>
<name>X1AYQ2_9ZZZZ</name>
<dbReference type="PANTHER" id="PTHR30146">
    <property type="entry name" value="LACI-RELATED TRANSCRIPTIONAL REPRESSOR"/>
    <property type="match status" value="1"/>
</dbReference>
<dbReference type="EMBL" id="BART01012998">
    <property type="protein sequence ID" value="GAG87910.1"/>
    <property type="molecule type" value="Genomic_DNA"/>
</dbReference>
<evidence type="ECO:0000313" key="5">
    <source>
        <dbReference type="EMBL" id="GAG87910.1"/>
    </source>
</evidence>
<dbReference type="InterPro" id="IPR010982">
    <property type="entry name" value="Lambda_DNA-bd_dom_sf"/>
</dbReference>
<dbReference type="Gene3D" id="3.40.50.2300">
    <property type="match status" value="1"/>
</dbReference>
<dbReference type="SUPFAM" id="SSF47413">
    <property type="entry name" value="lambda repressor-like DNA-binding domains"/>
    <property type="match status" value="1"/>
</dbReference>
<dbReference type="InterPro" id="IPR000843">
    <property type="entry name" value="HTH_LacI"/>
</dbReference>
<evidence type="ECO:0000259" key="4">
    <source>
        <dbReference type="PROSITE" id="PS50932"/>
    </source>
</evidence>